<dbReference type="OMA" id="NDNIDEP"/>
<dbReference type="GO" id="GO:0003676">
    <property type="term" value="F:nucleic acid binding"/>
    <property type="evidence" value="ECO:0007669"/>
    <property type="project" value="InterPro"/>
</dbReference>
<evidence type="ECO:0008006" key="3">
    <source>
        <dbReference type="Google" id="ProtNLM"/>
    </source>
</evidence>
<dbReference type="EnsemblMetazoa" id="Aqu2.1.29798_001">
    <property type="protein sequence ID" value="Aqu2.1.29798_001"/>
    <property type="gene ID" value="Aqu2.1.29798"/>
</dbReference>
<dbReference type="OrthoDB" id="5969690at2759"/>
<dbReference type="InterPro" id="IPR036397">
    <property type="entry name" value="RNaseH_sf"/>
</dbReference>
<dbReference type="PANTHER" id="PTHR47331:SF1">
    <property type="entry name" value="GAG-LIKE PROTEIN"/>
    <property type="match status" value="1"/>
</dbReference>
<protein>
    <recommendedName>
        <fullName evidence="3">DUF5641 domain-containing protein</fullName>
    </recommendedName>
</protein>
<feature type="region of interest" description="Disordered" evidence="1">
    <location>
        <begin position="193"/>
        <end position="236"/>
    </location>
</feature>
<evidence type="ECO:0000256" key="1">
    <source>
        <dbReference type="SAM" id="MobiDB-lite"/>
    </source>
</evidence>
<organism evidence="2">
    <name type="scientific">Amphimedon queenslandica</name>
    <name type="common">Sponge</name>
    <dbReference type="NCBI Taxonomy" id="400682"/>
    <lineage>
        <taxon>Eukaryota</taxon>
        <taxon>Metazoa</taxon>
        <taxon>Porifera</taxon>
        <taxon>Demospongiae</taxon>
        <taxon>Heteroscleromorpha</taxon>
        <taxon>Haplosclerida</taxon>
        <taxon>Niphatidae</taxon>
        <taxon>Amphimedon</taxon>
    </lineage>
</organism>
<dbReference type="Gene3D" id="3.30.420.10">
    <property type="entry name" value="Ribonuclease H-like superfamily/Ribonuclease H"/>
    <property type="match status" value="1"/>
</dbReference>
<name>A0A1X7UPV8_AMPQE</name>
<dbReference type="PANTHER" id="PTHR47331">
    <property type="entry name" value="PHD-TYPE DOMAIN-CONTAINING PROTEIN"/>
    <property type="match status" value="1"/>
</dbReference>
<reference evidence="2" key="1">
    <citation type="submission" date="2017-05" db="UniProtKB">
        <authorList>
            <consortium name="EnsemblMetazoa"/>
        </authorList>
    </citation>
    <scope>IDENTIFICATION</scope>
</reference>
<dbReference type="AlphaFoldDB" id="A0A1X7UPV8"/>
<accession>A0A1X7UPV8</accession>
<sequence length="252" mass="29422">MNHKEASHYLEENVIQWTFNVERAPWWGGVFEGLIRSVKRCLRKVVGRAKLTREELLTVVTEVEMIVNSQPLSYVSHDDLEEPVTPSHLLIERRVLSFPDRQCYDGDDEDYNATPQLLSMRMKYFNHMIDEFWSRWNNEKRRGFWNLGKIEDTIVGADREIRCAVVRVFTGETRSKLLKRPIQKLFPLEVNENDNLIPDSQDQDPTEDIDLAENDNIDEPTMPINNQESGQRRSKRAAAITARDSILVQSMF</sequence>
<feature type="compositionally biased region" description="Acidic residues" evidence="1">
    <location>
        <begin position="201"/>
        <end position="218"/>
    </location>
</feature>
<dbReference type="InParanoid" id="A0A1X7UPV8"/>
<evidence type="ECO:0000313" key="2">
    <source>
        <dbReference type="EnsemblMetazoa" id="Aqu2.1.29798_001"/>
    </source>
</evidence>
<proteinExistence type="predicted"/>